<dbReference type="AlphaFoldDB" id="A0A174JM42"/>
<protein>
    <recommendedName>
        <fullName evidence="3">Prenyltransferase and squalene oxidase repeat-containing protein</fullName>
    </recommendedName>
</protein>
<dbReference type="STRING" id="39482.ERS852491_03996"/>
<dbReference type="OrthoDB" id="3286086at2"/>
<reference evidence="1 2" key="1">
    <citation type="submission" date="2015-09" db="EMBL/GenBank/DDBJ databases">
        <authorList>
            <consortium name="Pathogen Informatics"/>
        </authorList>
    </citation>
    <scope>NUCLEOTIDE SEQUENCE [LARGE SCALE GENOMIC DNA]</scope>
    <source>
        <strain evidence="1 2">2789STDY5834876</strain>
    </source>
</reference>
<accession>A0A174JM42</accession>
<evidence type="ECO:0008006" key="3">
    <source>
        <dbReference type="Google" id="ProtNLM"/>
    </source>
</evidence>
<sequence length="318" mass="36480">MKTLTQKEYQEIRTWFHRNARPLEMALWNYFHEDGTREAVAEELAFYQNEDGGFGNAVEPDGWNPESSPYATMTAAITLRKIEFMEHAGTDHPMVQGILRYLDSGVYSDEEGWFFSIPSSDNYPHAPWWTFSEKENKLQSLGITAGLCSFILHYAEPETSVYKKALKYTEQLLKKAESTEDFGEMGAGGMCVLLAEVLQKGLFPDMECGKLLEKMGEASNRRIERNPEKWAMYTPRPSEFIESPNSPMYKGNEEIVEKELDYLIDTRNPGGVWDITWSWFDLGEKYAKEFAISANWWMGVKAIDKVGFLKSFGRVDAL</sequence>
<dbReference type="InterPro" id="IPR008930">
    <property type="entry name" value="Terpenoid_cyclase/PrenylTrfase"/>
</dbReference>
<gene>
    <name evidence="1" type="ORF">ERS852491_03996</name>
</gene>
<name>A0A174JM42_9FIRM</name>
<evidence type="ECO:0000313" key="2">
    <source>
        <dbReference type="Proteomes" id="UP000095544"/>
    </source>
</evidence>
<dbReference type="SUPFAM" id="SSF48239">
    <property type="entry name" value="Terpenoid cyclases/Protein prenyltransferases"/>
    <property type="match status" value="1"/>
</dbReference>
<dbReference type="RefSeq" id="WP_055154780.1">
    <property type="nucleotide sequence ID" value="NZ_CYZU01000049.1"/>
</dbReference>
<dbReference type="EMBL" id="CYZU01000049">
    <property type="protein sequence ID" value="CUP00844.1"/>
    <property type="molecule type" value="Genomic_DNA"/>
</dbReference>
<organism evidence="1 2">
    <name type="scientific">Faecalicatena contorta</name>
    <dbReference type="NCBI Taxonomy" id="39482"/>
    <lineage>
        <taxon>Bacteria</taxon>
        <taxon>Bacillati</taxon>
        <taxon>Bacillota</taxon>
        <taxon>Clostridia</taxon>
        <taxon>Lachnospirales</taxon>
        <taxon>Lachnospiraceae</taxon>
        <taxon>Faecalicatena</taxon>
    </lineage>
</organism>
<evidence type="ECO:0000313" key="1">
    <source>
        <dbReference type="EMBL" id="CUP00844.1"/>
    </source>
</evidence>
<proteinExistence type="predicted"/>
<dbReference type="Proteomes" id="UP000095544">
    <property type="component" value="Unassembled WGS sequence"/>
</dbReference>